<sequence>MTRPLLGNSISPNRRRALFETTKRVLASAINDGIACATLESCNSTSLLLCLRSPGGAIASDEDAWIMCGMRADAYTETDGGRVLGFVRADDLLEPVLSRNLNGEVSEELDPGVICRVICRWRSRQDEEHAVETLVKEVRNSANNQVGKILQSLLPQDLWIFEEAASVTGAQEDFDKACQLTCIIRKSLEKRAADIGETLIPVAGLLQRPFNDDRTREFKELRQELDRRRPAPKKQSFFKRFSRAQD</sequence>
<dbReference type="Proteomes" id="UP000075230">
    <property type="component" value="Unassembled WGS sequence"/>
</dbReference>
<name>A0A146FJL9_ASPKA</name>
<accession>A0A146FJL9</accession>
<evidence type="ECO:0000256" key="1">
    <source>
        <dbReference type="SAM" id="MobiDB-lite"/>
    </source>
</evidence>
<feature type="region of interest" description="Disordered" evidence="1">
    <location>
        <begin position="222"/>
        <end position="246"/>
    </location>
</feature>
<dbReference type="VEuPathDB" id="FungiDB:ASPFODRAFT_576533"/>
<evidence type="ECO:0000313" key="3">
    <source>
        <dbReference type="Proteomes" id="UP000075230"/>
    </source>
</evidence>
<dbReference type="AlphaFoldDB" id="A0A146FJL9"/>
<feature type="compositionally biased region" description="Basic residues" evidence="1">
    <location>
        <begin position="230"/>
        <end position="246"/>
    </location>
</feature>
<dbReference type="EMBL" id="BCWF01000020">
    <property type="protein sequence ID" value="GAT25938.1"/>
    <property type="molecule type" value="Genomic_DNA"/>
</dbReference>
<dbReference type="VEuPathDB" id="FungiDB:ASPFODRAFT_147560"/>
<protein>
    <submittedName>
        <fullName evidence="2">Uncharacterized protein</fullName>
    </submittedName>
</protein>
<reference evidence="2 3" key="1">
    <citation type="journal article" date="2016" name="DNA Res.">
        <title>Genome sequence of Aspergillus luchuensis NBRC 4314.</title>
        <authorList>
            <person name="Yamada O."/>
            <person name="Machida M."/>
            <person name="Hosoyama A."/>
            <person name="Goto M."/>
            <person name="Takahashi T."/>
            <person name="Futagami T."/>
            <person name="Yamagata Y."/>
            <person name="Takeuchi M."/>
            <person name="Kobayashi T."/>
            <person name="Koike H."/>
            <person name="Abe K."/>
            <person name="Asai K."/>
            <person name="Arita M."/>
            <person name="Fujita N."/>
            <person name="Fukuda K."/>
            <person name="Higa K."/>
            <person name="Horikawa H."/>
            <person name="Ishikawa T."/>
            <person name="Jinno K."/>
            <person name="Kato Y."/>
            <person name="Kirimura K."/>
            <person name="Mizutani O."/>
            <person name="Nakasone K."/>
            <person name="Sano M."/>
            <person name="Shiraishi Y."/>
            <person name="Tsukahara M."/>
            <person name="Gomi K."/>
        </authorList>
    </citation>
    <scope>NUCLEOTIDE SEQUENCE [LARGE SCALE GENOMIC DNA]</scope>
    <source>
        <strain evidence="2 3">RIB 2604</strain>
    </source>
</reference>
<reference evidence="3" key="2">
    <citation type="submission" date="2016-02" db="EMBL/GenBank/DDBJ databases">
        <title>Genome sequencing of Aspergillus luchuensis NBRC 4314.</title>
        <authorList>
            <person name="Yamada O."/>
        </authorList>
    </citation>
    <scope>NUCLEOTIDE SEQUENCE [LARGE SCALE GENOMIC DNA]</scope>
    <source>
        <strain evidence="3">RIB 2604</strain>
    </source>
</reference>
<evidence type="ECO:0000313" key="2">
    <source>
        <dbReference type="EMBL" id="GAT25938.1"/>
    </source>
</evidence>
<comment type="caution">
    <text evidence="2">The sequence shown here is derived from an EMBL/GenBank/DDBJ whole genome shotgun (WGS) entry which is preliminary data.</text>
</comment>
<gene>
    <name evidence="2" type="ORF">RIB2604_02005180</name>
</gene>
<proteinExistence type="predicted"/>
<organism evidence="2 3">
    <name type="scientific">Aspergillus kawachii</name>
    <name type="common">White koji mold</name>
    <name type="synonym">Aspergillus awamori var. kawachi</name>
    <dbReference type="NCBI Taxonomy" id="1069201"/>
    <lineage>
        <taxon>Eukaryota</taxon>
        <taxon>Fungi</taxon>
        <taxon>Dikarya</taxon>
        <taxon>Ascomycota</taxon>
        <taxon>Pezizomycotina</taxon>
        <taxon>Eurotiomycetes</taxon>
        <taxon>Eurotiomycetidae</taxon>
        <taxon>Eurotiales</taxon>
        <taxon>Aspergillaceae</taxon>
        <taxon>Aspergillus</taxon>
        <taxon>Aspergillus subgen. Circumdati</taxon>
    </lineage>
</organism>